<accession>A0A7T0PDB2</accession>
<feature type="domain" description="Double-GTPase 2" evidence="1">
    <location>
        <begin position="13"/>
        <end position="204"/>
    </location>
</feature>
<dbReference type="SUPFAM" id="SSF52540">
    <property type="entry name" value="P-loop containing nucleoside triphosphate hydrolases"/>
    <property type="match status" value="1"/>
</dbReference>
<sequence>MAHLNDRKVNQELAVFGESGSGKTVLASVFYGRATDPSVEFSDHYTVRCTDATHRTKLFKDYLGMAKEDTPPRPDKFRASQYPFRIALKSPEETGEVTLKSVDLTWHDYPGEWFEQTTSGPEEERRRINTFKALLESDVALILVDADKLNSYQGEEDRYLKSLFGNFRSSIQNLEDELLSDEKKLVNFPRIWVITLSKADVMPEMSAIEFKELVVLKAGDELNELRSVLQKFALGGKVSLGEDFLLLSSAKFSPGDVDTTTNIGLDVIVPLATLLPVERFAKIENRKLVPVEKLARAANAVAALTEDTPSVVKAIGAVAGRLARALPIPVPGFAAQQAFLEAFLAAATFGAERLRELEAEARQNKSYAQAALLGMQRGLAEAEEKGILLRATE</sequence>
<reference evidence="2 3" key="1">
    <citation type="submission" date="2020-11" db="EMBL/GenBank/DDBJ databases">
        <title>Corynebacterium sp. MC1420.</title>
        <authorList>
            <person name="Zhou J."/>
        </authorList>
    </citation>
    <scope>NUCLEOTIDE SEQUENCE [LARGE SCALE GENOMIC DNA]</scope>
    <source>
        <strain evidence="2 3">MC1420</strain>
    </source>
</reference>
<dbReference type="Gene3D" id="3.40.50.300">
    <property type="entry name" value="P-loop containing nucleotide triphosphate hydrolases"/>
    <property type="match status" value="1"/>
</dbReference>
<dbReference type="Proteomes" id="UP000594586">
    <property type="component" value="Chromosome"/>
</dbReference>
<dbReference type="RefSeq" id="WP_165002759.1">
    <property type="nucleotide sequence ID" value="NZ_CP064955.1"/>
</dbReference>
<dbReference type="Pfam" id="PF19993">
    <property type="entry name" value="DO-GTPase2"/>
    <property type="match status" value="1"/>
</dbReference>
<proteinExistence type="predicted"/>
<dbReference type="InterPro" id="IPR045528">
    <property type="entry name" value="DO-GTPase2"/>
</dbReference>
<name>A0A7T0PDB2_9CORY</name>
<organism evidence="2 3">
    <name type="scientific">Corynebacterium qintianiae</name>
    <dbReference type="NCBI Taxonomy" id="2709392"/>
    <lineage>
        <taxon>Bacteria</taxon>
        <taxon>Bacillati</taxon>
        <taxon>Actinomycetota</taxon>
        <taxon>Actinomycetes</taxon>
        <taxon>Mycobacteriales</taxon>
        <taxon>Corynebacteriaceae</taxon>
        <taxon>Corynebacterium</taxon>
    </lineage>
</organism>
<dbReference type="InterPro" id="IPR027417">
    <property type="entry name" value="P-loop_NTPase"/>
</dbReference>
<dbReference type="EMBL" id="CP064955">
    <property type="protein sequence ID" value="QPK82768.1"/>
    <property type="molecule type" value="Genomic_DNA"/>
</dbReference>
<dbReference type="KEGG" id="cqn:G7Y29_07775"/>
<gene>
    <name evidence="2" type="ORF">G7Y29_07775</name>
</gene>
<evidence type="ECO:0000313" key="2">
    <source>
        <dbReference type="EMBL" id="QPK82768.1"/>
    </source>
</evidence>
<evidence type="ECO:0000259" key="1">
    <source>
        <dbReference type="Pfam" id="PF19993"/>
    </source>
</evidence>
<evidence type="ECO:0000313" key="3">
    <source>
        <dbReference type="Proteomes" id="UP000594586"/>
    </source>
</evidence>
<dbReference type="AlphaFoldDB" id="A0A7T0PDB2"/>
<keyword evidence="3" id="KW-1185">Reference proteome</keyword>
<protein>
    <submittedName>
        <fullName evidence="2">ATP/GTP-binding protein</fullName>
    </submittedName>
</protein>